<dbReference type="EMBL" id="MLBF01000039">
    <property type="protein sequence ID" value="OLN28772.1"/>
    <property type="molecule type" value="Genomic_DNA"/>
</dbReference>
<sequence length="60" mass="6827">MLELRADKDTCKTCKTRDCYKGNDKAPGCPMFEFPMAMKRALVIDQNSLVGMRGVRRIES</sequence>
<reference evidence="1 2" key="1">
    <citation type="submission" date="2016-09" db="EMBL/GenBank/DDBJ databases">
        <title>Complete genome of Desulfosporosinus sp. OL.</title>
        <authorList>
            <person name="Mardanov A."/>
            <person name="Beletsky A."/>
            <person name="Panova A."/>
            <person name="Karnachuk O."/>
            <person name="Ravin N."/>
        </authorList>
    </citation>
    <scope>NUCLEOTIDE SEQUENCE [LARGE SCALE GENOMIC DNA]</scope>
    <source>
        <strain evidence="1 2">OL</strain>
    </source>
</reference>
<accession>A0A1Q8QNA4</accession>
<evidence type="ECO:0000313" key="2">
    <source>
        <dbReference type="Proteomes" id="UP000186102"/>
    </source>
</evidence>
<name>A0A1Q8QNA4_9FIRM</name>
<evidence type="ECO:0000313" key="1">
    <source>
        <dbReference type="EMBL" id="OLN28772.1"/>
    </source>
</evidence>
<dbReference type="STRING" id="1888891.DSOL_3849"/>
<proteinExistence type="predicted"/>
<comment type="caution">
    <text evidence="1">The sequence shown here is derived from an EMBL/GenBank/DDBJ whole genome shotgun (WGS) entry which is preliminary data.</text>
</comment>
<keyword evidence="2" id="KW-1185">Reference proteome</keyword>
<organism evidence="1 2">
    <name type="scientific">Desulfosporosinus metallidurans</name>
    <dbReference type="NCBI Taxonomy" id="1888891"/>
    <lineage>
        <taxon>Bacteria</taxon>
        <taxon>Bacillati</taxon>
        <taxon>Bacillota</taxon>
        <taxon>Clostridia</taxon>
        <taxon>Eubacteriales</taxon>
        <taxon>Desulfitobacteriaceae</taxon>
        <taxon>Desulfosporosinus</taxon>
    </lineage>
</organism>
<gene>
    <name evidence="1" type="ORF">DSOL_3849</name>
</gene>
<dbReference type="Proteomes" id="UP000186102">
    <property type="component" value="Unassembled WGS sequence"/>
</dbReference>
<dbReference type="AlphaFoldDB" id="A0A1Q8QNA4"/>
<protein>
    <submittedName>
        <fullName evidence="1">Nitrogen assimilation regulatory protein</fullName>
    </submittedName>
</protein>